<dbReference type="InterPro" id="IPR001647">
    <property type="entry name" value="HTH_TetR"/>
</dbReference>
<dbReference type="Proteomes" id="UP000247892">
    <property type="component" value="Unassembled WGS sequence"/>
</dbReference>
<dbReference type="PANTHER" id="PTHR30055">
    <property type="entry name" value="HTH-TYPE TRANSCRIPTIONAL REGULATOR RUTR"/>
    <property type="match status" value="1"/>
</dbReference>
<feature type="domain" description="HTH tetR-type" evidence="5">
    <location>
        <begin position="14"/>
        <end position="74"/>
    </location>
</feature>
<dbReference type="PROSITE" id="PS50977">
    <property type="entry name" value="HTH_TETR_2"/>
    <property type="match status" value="1"/>
</dbReference>
<dbReference type="SUPFAM" id="SSF48498">
    <property type="entry name" value="Tetracyclin repressor-like, C-terminal domain"/>
    <property type="match status" value="1"/>
</dbReference>
<evidence type="ECO:0000313" key="6">
    <source>
        <dbReference type="EMBL" id="PXY38403.1"/>
    </source>
</evidence>
<comment type="caution">
    <text evidence="6">The sequence shown here is derived from an EMBL/GenBank/DDBJ whole genome shotgun (WGS) entry which is preliminary data.</text>
</comment>
<keyword evidence="3" id="KW-0804">Transcription</keyword>
<sequence>MVYRRTPRIQARMDSQRAAILDAAIELLAERGYAGCSMAAVAAQAGVATGSVYRHFPGKAELVAELFQLVVTREVEAVELAAEQPGTVPERVVAVVETFASRALKAPRLAYALLAEPVDAPVEEQRLVFRRAFRDVVARRVAEGVRTGVLPPQDADITAAAIIGAGAEVLTGPLTSDSTDAVSELCTFTLRALGATDATHP</sequence>
<evidence type="ECO:0000256" key="2">
    <source>
        <dbReference type="ARBA" id="ARBA00023125"/>
    </source>
</evidence>
<gene>
    <name evidence="6" type="ORF">BA062_01195</name>
</gene>
<accession>A0A318LUK8</accession>
<dbReference type="GO" id="GO:0045892">
    <property type="term" value="P:negative regulation of DNA-templated transcription"/>
    <property type="evidence" value="ECO:0007669"/>
    <property type="project" value="UniProtKB-ARBA"/>
</dbReference>
<name>A0A318LUK8_9PSEU</name>
<dbReference type="InterPro" id="IPR050109">
    <property type="entry name" value="HTH-type_TetR-like_transc_reg"/>
</dbReference>
<dbReference type="SUPFAM" id="SSF46689">
    <property type="entry name" value="Homeodomain-like"/>
    <property type="match status" value="1"/>
</dbReference>
<evidence type="ECO:0000256" key="4">
    <source>
        <dbReference type="PROSITE-ProRule" id="PRU00335"/>
    </source>
</evidence>
<dbReference type="PANTHER" id="PTHR30055:SF226">
    <property type="entry name" value="HTH-TYPE TRANSCRIPTIONAL REGULATOR PKSA"/>
    <property type="match status" value="1"/>
</dbReference>
<evidence type="ECO:0000259" key="5">
    <source>
        <dbReference type="PROSITE" id="PS50977"/>
    </source>
</evidence>
<dbReference type="EMBL" id="MASU01000001">
    <property type="protein sequence ID" value="PXY38403.1"/>
    <property type="molecule type" value="Genomic_DNA"/>
</dbReference>
<dbReference type="InterPro" id="IPR036271">
    <property type="entry name" value="Tet_transcr_reg_TetR-rel_C_sf"/>
</dbReference>
<dbReference type="GO" id="GO:0003700">
    <property type="term" value="F:DNA-binding transcription factor activity"/>
    <property type="evidence" value="ECO:0007669"/>
    <property type="project" value="TreeGrafter"/>
</dbReference>
<reference evidence="6 7" key="1">
    <citation type="submission" date="2016-07" db="EMBL/GenBank/DDBJ databases">
        <title>Draft genome sequence of Prauserella sp. YIM 121212, isolated from alkaline soil.</title>
        <authorList>
            <person name="Ruckert C."/>
            <person name="Albersmeier A."/>
            <person name="Jiang C.-L."/>
            <person name="Jiang Y."/>
            <person name="Kalinowski J."/>
            <person name="Schneider O."/>
            <person name="Winkler A."/>
            <person name="Zotchev S.B."/>
        </authorList>
    </citation>
    <scope>NUCLEOTIDE SEQUENCE [LARGE SCALE GENOMIC DNA]</scope>
    <source>
        <strain evidence="6 7">YIM 121212</strain>
    </source>
</reference>
<feature type="DNA-binding region" description="H-T-H motif" evidence="4">
    <location>
        <begin position="37"/>
        <end position="56"/>
    </location>
</feature>
<evidence type="ECO:0000256" key="3">
    <source>
        <dbReference type="ARBA" id="ARBA00023163"/>
    </source>
</evidence>
<keyword evidence="2 4" id="KW-0238">DNA-binding</keyword>
<dbReference type="Gene3D" id="1.10.357.10">
    <property type="entry name" value="Tetracycline Repressor, domain 2"/>
    <property type="match status" value="1"/>
</dbReference>
<dbReference type="AlphaFoldDB" id="A0A318LUK8"/>
<dbReference type="PRINTS" id="PR00455">
    <property type="entry name" value="HTHTETR"/>
</dbReference>
<dbReference type="InterPro" id="IPR023772">
    <property type="entry name" value="DNA-bd_HTH_TetR-type_CS"/>
</dbReference>
<dbReference type="InterPro" id="IPR009057">
    <property type="entry name" value="Homeodomain-like_sf"/>
</dbReference>
<keyword evidence="1" id="KW-0805">Transcription regulation</keyword>
<dbReference type="Gene3D" id="1.10.10.60">
    <property type="entry name" value="Homeodomain-like"/>
    <property type="match status" value="1"/>
</dbReference>
<evidence type="ECO:0000256" key="1">
    <source>
        <dbReference type="ARBA" id="ARBA00023015"/>
    </source>
</evidence>
<evidence type="ECO:0000313" key="7">
    <source>
        <dbReference type="Proteomes" id="UP000247892"/>
    </source>
</evidence>
<organism evidence="6 7">
    <name type="scientific">Prauserella flavalba</name>
    <dbReference type="NCBI Taxonomy" id="1477506"/>
    <lineage>
        <taxon>Bacteria</taxon>
        <taxon>Bacillati</taxon>
        <taxon>Actinomycetota</taxon>
        <taxon>Actinomycetes</taxon>
        <taxon>Pseudonocardiales</taxon>
        <taxon>Pseudonocardiaceae</taxon>
        <taxon>Prauserella</taxon>
    </lineage>
</organism>
<protein>
    <submittedName>
        <fullName evidence="6">TetR family transcriptional regulator</fullName>
    </submittedName>
</protein>
<dbReference type="RefSeq" id="WP_110334134.1">
    <property type="nucleotide sequence ID" value="NZ_JBHVKT010000002.1"/>
</dbReference>
<dbReference type="GO" id="GO:0000976">
    <property type="term" value="F:transcription cis-regulatory region binding"/>
    <property type="evidence" value="ECO:0007669"/>
    <property type="project" value="TreeGrafter"/>
</dbReference>
<keyword evidence="7" id="KW-1185">Reference proteome</keyword>
<dbReference type="FunFam" id="1.10.10.60:FF:000141">
    <property type="entry name" value="TetR family transcriptional regulator"/>
    <property type="match status" value="1"/>
</dbReference>
<dbReference type="PROSITE" id="PS01081">
    <property type="entry name" value="HTH_TETR_1"/>
    <property type="match status" value="1"/>
</dbReference>
<dbReference type="OrthoDB" id="63332at2"/>
<dbReference type="Pfam" id="PF00440">
    <property type="entry name" value="TetR_N"/>
    <property type="match status" value="1"/>
</dbReference>
<proteinExistence type="predicted"/>